<dbReference type="Proteomes" id="UP000256779">
    <property type="component" value="Unassembled WGS sequence"/>
</dbReference>
<protein>
    <submittedName>
        <fullName evidence="1">Uncharacterized protein</fullName>
    </submittedName>
</protein>
<reference evidence="1 2" key="1">
    <citation type="submission" date="2018-07" db="EMBL/GenBank/DDBJ databases">
        <title>Genomic Encyclopedia of Type Strains, Phase IV (KMG-IV): sequencing the most valuable type-strain genomes for metagenomic binning, comparative biology and taxonomic classification.</title>
        <authorList>
            <person name="Goeker M."/>
        </authorList>
    </citation>
    <scope>NUCLEOTIDE SEQUENCE [LARGE SCALE GENOMIC DNA]</scope>
    <source>
        <strain evidence="1 2">DSM 4134</strain>
    </source>
</reference>
<organism evidence="1 2">
    <name type="scientific">Marinoscillum furvescens DSM 4134</name>
    <dbReference type="NCBI Taxonomy" id="1122208"/>
    <lineage>
        <taxon>Bacteria</taxon>
        <taxon>Pseudomonadati</taxon>
        <taxon>Bacteroidota</taxon>
        <taxon>Cytophagia</taxon>
        <taxon>Cytophagales</taxon>
        <taxon>Reichenbachiellaceae</taxon>
        <taxon>Marinoscillum</taxon>
    </lineage>
</organism>
<evidence type="ECO:0000313" key="1">
    <source>
        <dbReference type="EMBL" id="REE01116.1"/>
    </source>
</evidence>
<evidence type="ECO:0000313" key="2">
    <source>
        <dbReference type="Proteomes" id="UP000256779"/>
    </source>
</evidence>
<dbReference type="AlphaFoldDB" id="A0A3D9L602"/>
<sequence length="53" mass="5698">MNSIFVTFQCVGAGARTGSNVSPPKIYSPLRINHVANVTIVLQKCNAILLKVI</sequence>
<keyword evidence="2" id="KW-1185">Reference proteome</keyword>
<comment type="caution">
    <text evidence="1">The sequence shown here is derived from an EMBL/GenBank/DDBJ whole genome shotgun (WGS) entry which is preliminary data.</text>
</comment>
<proteinExistence type="predicted"/>
<accession>A0A3D9L602</accession>
<dbReference type="EMBL" id="QREG01000004">
    <property type="protein sequence ID" value="REE01116.1"/>
    <property type="molecule type" value="Genomic_DNA"/>
</dbReference>
<gene>
    <name evidence="1" type="ORF">C7460_104136</name>
</gene>
<name>A0A3D9L602_MARFU</name>